<proteinExistence type="predicted"/>
<keyword evidence="1" id="KW-0472">Membrane</keyword>
<organism evidence="2 3">
    <name type="scientific">Adlercreutzia faecimuris</name>
    <dbReference type="NCBI Taxonomy" id="2897341"/>
    <lineage>
        <taxon>Bacteria</taxon>
        <taxon>Bacillati</taxon>
        <taxon>Actinomycetota</taxon>
        <taxon>Coriobacteriia</taxon>
        <taxon>Eggerthellales</taxon>
        <taxon>Eggerthellaceae</taxon>
        <taxon>Adlercreutzia</taxon>
    </lineage>
</organism>
<keyword evidence="3" id="KW-1185">Reference proteome</keyword>
<accession>A0ABS9WIA7</accession>
<reference evidence="2" key="1">
    <citation type="submission" date="2021-11" db="EMBL/GenBank/DDBJ databases">
        <title>A Novel Adlercreutzia Species, isolated from a Allomyrina dichotoma larva feces.</title>
        <authorList>
            <person name="Suh M.K."/>
        </authorList>
    </citation>
    <scope>NUCLEOTIDE SEQUENCE</scope>
    <source>
        <strain evidence="2">JBNU-10</strain>
    </source>
</reference>
<name>A0ABS9WIA7_9ACTN</name>
<gene>
    <name evidence="2" type="ORF">LPT13_09670</name>
</gene>
<evidence type="ECO:0000256" key="1">
    <source>
        <dbReference type="SAM" id="Phobius"/>
    </source>
</evidence>
<feature type="transmembrane region" description="Helical" evidence="1">
    <location>
        <begin position="126"/>
        <end position="146"/>
    </location>
</feature>
<keyword evidence="1" id="KW-0812">Transmembrane</keyword>
<sequence>MLNTLIFVASVLVLFAGCAVLIVDVLISLSTDRCRVPVPAEYVAKPAGDPTEVNRASGPFVLAVPEFTYTFEGRRYRGKSANVFFHLYLRPGRLAVPFVAGKTYEVFVNPVKPTVFITAGEQRVTFLRLVGIAIVVVGLLLVYNAMHLPALS</sequence>
<protein>
    <recommendedName>
        <fullName evidence="4">DUF3592 domain-containing protein</fullName>
    </recommendedName>
</protein>
<feature type="transmembrane region" description="Helical" evidence="1">
    <location>
        <begin position="6"/>
        <end position="27"/>
    </location>
</feature>
<evidence type="ECO:0000313" key="2">
    <source>
        <dbReference type="EMBL" id="MCI2242618.1"/>
    </source>
</evidence>
<dbReference type="RefSeq" id="WP_242166056.1">
    <property type="nucleotide sequence ID" value="NZ_JAJMLW010000003.1"/>
</dbReference>
<evidence type="ECO:0008006" key="4">
    <source>
        <dbReference type="Google" id="ProtNLM"/>
    </source>
</evidence>
<keyword evidence="1" id="KW-1133">Transmembrane helix</keyword>
<evidence type="ECO:0000313" key="3">
    <source>
        <dbReference type="Proteomes" id="UP001430755"/>
    </source>
</evidence>
<dbReference type="EMBL" id="JAJMLW010000003">
    <property type="protein sequence ID" value="MCI2242618.1"/>
    <property type="molecule type" value="Genomic_DNA"/>
</dbReference>
<comment type="caution">
    <text evidence="2">The sequence shown here is derived from an EMBL/GenBank/DDBJ whole genome shotgun (WGS) entry which is preliminary data.</text>
</comment>
<dbReference type="Proteomes" id="UP001430755">
    <property type="component" value="Unassembled WGS sequence"/>
</dbReference>